<dbReference type="GO" id="GO:0070034">
    <property type="term" value="F:telomerase RNA binding"/>
    <property type="evidence" value="ECO:0007669"/>
    <property type="project" value="TreeGrafter"/>
</dbReference>
<dbReference type="OMA" id="FMDINGS"/>
<reference evidence="2" key="1">
    <citation type="submission" date="2021-01" db="EMBL/GenBank/DDBJ databases">
        <authorList>
            <consortium name="Genoscope - CEA"/>
            <person name="William W."/>
        </authorList>
    </citation>
    <scope>NUCLEOTIDE SEQUENCE</scope>
</reference>
<dbReference type="GO" id="GO:0000722">
    <property type="term" value="P:telomere maintenance via recombination"/>
    <property type="evidence" value="ECO:0007669"/>
    <property type="project" value="TreeGrafter"/>
</dbReference>
<dbReference type="InterPro" id="IPR008858">
    <property type="entry name" value="TROVE_dom"/>
</dbReference>
<feature type="domain" description="TROVE" evidence="1">
    <location>
        <begin position="7"/>
        <end position="428"/>
    </location>
</feature>
<evidence type="ECO:0000313" key="2">
    <source>
        <dbReference type="EMBL" id="CAD8044111.1"/>
    </source>
</evidence>
<evidence type="ECO:0000313" key="3">
    <source>
        <dbReference type="Proteomes" id="UP000688137"/>
    </source>
</evidence>
<proteinExistence type="predicted"/>
<organism evidence="2 3">
    <name type="scientific">Paramecium primaurelia</name>
    <dbReference type="NCBI Taxonomy" id="5886"/>
    <lineage>
        <taxon>Eukaryota</taxon>
        <taxon>Sar</taxon>
        <taxon>Alveolata</taxon>
        <taxon>Ciliophora</taxon>
        <taxon>Intramacronucleata</taxon>
        <taxon>Oligohymenophorea</taxon>
        <taxon>Peniculida</taxon>
        <taxon>Parameciidae</taxon>
        <taxon>Paramecium</taxon>
    </lineage>
</organism>
<comment type="caution">
    <text evidence="2">The sequence shown here is derived from an EMBL/GenBank/DDBJ whole genome shotgun (WGS) entry which is preliminary data.</text>
</comment>
<gene>
    <name evidence="2" type="ORF">PPRIM_AZ9-3.1.T0060193</name>
</gene>
<dbReference type="PANTHER" id="PTHR44791:SF1">
    <property type="entry name" value="TELOMERASE PROTEIN COMPONENT 1"/>
    <property type="match status" value="1"/>
</dbReference>
<dbReference type="Pfam" id="PF05731">
    <property type="entry name" value="TROVE"/>
    <property type="match status" value="1"/>
</dbReference>
<dbReference type="AlphaFoldDB" id="A0A8S1JPT3"/>
<protein>
    <recommendedName>
        <fullName evidence="1">TROVE domain-containing protein</fullName>
    </recommendedName>
</protein>
<dbReference type="EMBL" id="CAJJDM010000003">
    <property type="protein sequence ID" value="CAD8044111.1"/>
    <property type="molecule type" value="Genomic_DNA"/>
</dbReference>
<accession>A0A8S1JPT3</accession>
<dbReference type="PANTHER" id="PTHR44791">
    <property type="entry name" value="TELOMERASE PROTEIN COMPONENT 1 TEP1"/>
    <property type="match status" value="1"/>
</dbReference>
<dbReference type="GO" id="GO:0003720">
    <property type="term" value="F:telomerase activity"/>
    <property type="evidence" value="ECO:0007669"/>
    <property type="project" value="TreeGrafter"/>
</dbReference>
<keyword evidence="3" id="KW-1185">Reference proteome</keyword>
<evidence type="ECO:0000259" key="1">
    <source>
        <dbReference type="PROSITE" id="PS50988"/>
    </source>
</evidence>
<dbReference type="InterPro" id="IPR052652">
    <property type="entry name" value="Telomerase_Complex_Comp"/>
</dbReference>
<name>A0A8S1JPT3_PARPR</name>
<sequence>MSFYELIEKFYDSQICKQIQDPRLLLLNIASSQILNDKKFFADQDRTRDELFQSLLQIADKDPEFVLQVAYYTRNKLLVRATSNFILAFATSYDSCKPYCRKYFNYIVKLPTDLIEVAEYSQLLRYYLKLEWIGFQNGFLRSIPYNINCRKELNFSKMLQKCGADKFQQFTIHQLAKYCSDRRRKRIIYRFSELVDPTLFMKRYYKRAEKLKFKQKAEKKLKQKVIKKQDRQKAKQIQKQIQKKLKHTKKQRAIRSLERKFITMKDIIQMFHISQPKYNVMCILRCRYPPNQDEFKQLFPQDDIVFEQQKCGKRMKLPNIITWDRELSQQKNDKVWDKLIKENRITLLATIKNLKNILSGYLSPKAFSQLQQFLSNPQIIQQNKVTMLQYYKTLEALVQMKNDKANIIYKLISNAINITTKNIPTIPGKTHIFVDVTGSMSYELGNKNLQTVAFVISQILRIKCEYMEFYIFGGEKNNEPYLRVNFTDEDLYESVQKCDMVRKQIGNYYAMIGQTIEDLLYKPKIFCDNIVIISDMAVQKCFRKDNISFEYLLNGYINEVNPKVKIFFMDINGSGISIGAKQNCHILSGASERILEYITNQYIDQIQEVISFSNTLGNQQILKIE</sequence>
<dbReference type="GO" id="GO:0005697">
    <property type="term" value="C:telomerase holoenzyme complex"/>
    <property type="evidence" value="ECO:0007669"/>
    <property type="project" value="TreeGrafter"/>
</dbReference>
<dbReference type="PROSITE" id="PS50988">
    <property type="entry name" value="TROVE"/>
    <property type="match status" value="1"/>
</dbReference>
<dbReference type="Proteomes" id="UP000688137">
    <property type="component" value="Unassembled WGS sequence"/>
</dbReference>